<feature type="non-terminal residue" evidence="1">
    <location>
        <position position="1"/>
    </location>
</feature>
<keyword evidence="2" id="KW-1185">Reference proteome</keyword>
<name>A0ACA9SI42_9GLOM</name>
<feature type="non-terminal residue" evidence="1">
    <location>
        <position position="197"/>
    </location>
</feature>
<proteinExistence type="predicted"/>
<evidence type="ECO:0000313" key="1">
    <source>
        <dbReference type="EMBL" id="CAG8837401.1"/>
    </source>
</evidence>
<reference evidence="1" key="1">
    <citation type="submission" date="2021-06" db="EMBL/GenBank/DDBJ databases">
        <authorList>
            <person name="Kallberg Y."/>
            <person name="Tangrot J."/>
            <person name="Rosling A."/>
        </authorList>
    </citation>
    <scope>NUCLEOTIDE SEQUENCE</scope>
    <source>
        <strain evidence="1">MA461A</strain>
    </source>
</reference>
<comment type="caution">
    <text evidence="1">The sequence shown here is derived from an EMBL/GenBank/DDBJ whole genome shotgun (WGS) entry which is preliminary data.</text>
</comment>
<evidence type="ECO:0000313" key="2">
    <source>
        <dbReference type="Proteomes" id="UP000789920"/>
    </source>
</evidence>
<organism evidence="1 2">
    <name type="scientific">Racocetra persica</name>
    <dbReference type="NCBI Taxonomy" id="160502"/>
    <lineage>
        <taxon>Eukaryota</taxon>
        <taxon>Fungi</taxon>
        <taxon>Fungi incertae sedis</taxon>
        <taxon>Mucoromycota</taxon>
        <taxon>Glomeromycotina</taxon>
        <taxon>Glomeromycetes</taxon>
        <taxon>Diversisporales</taxon>
        <taxon>Gigasporaceae</taxon>
        <taxon>Racocetra</taxon>
    </lineage>
</organism>
<dbReference type="Proteomes" id="UP000789920">
    <property type="component" value="Unassembled WGS sequence"/>
</dbReference>
<accession>A0ACA9SI42</accession>
<dbReference type="EMBL" id="CAJVQC010117564">
    <property type="protein sequence ID" value="CAG8837401.1"/>
    <property type="molecule type" value="Genomic_DNA"/>
</dbReference>
<protein>
    <submittedName>
        <fullName evidence="1">3506_t:CDS:1</fullName>
    </submittedName>
</protein>
<gene>
    <name evidence="1" type="ORF">RPERSI_LOCUS30291</name>
</gene>
<sequence>EQLKPLAKFWRVSNSRLPELLNTEKKLILIDSKLQPLLNDLYFGGTYVDVKANKIDVNTVDQSKVKEVKNSSQMKKYKGYLNFINATKSLNQLNSTFGQIVRLSQKFNITNGIISIEPKVNNVVVYLNDTNDQKNKEFIESINFFEPIIRITPFFSKKEEMIIKPSTLFEKRNINMKVVGGSEIVQFIENRPSKCSA</sequence>